<feature type="compositionally biased region" description="Low complexity" evidence="1">
    <location>
        <begin position="324"/>
        <end position="337"/>
    </location>
</feature>
<feature type="region of interest" description="Disordered" evidence="1">
    <location>
        <begin position="26"/>
        <end position="49"/>
    </location>
</feature>
<feature type="compositionally biased region" description="Low complexity" evidence="1">
    <location>
        <begin position="209"/>
        <end position="224"/>
    </location>
</feature>
<feature type="compositionally biased region" description="Polar residues" evidence="1">
    <location>
        <begin position="305"/>
        <end position="315"/>
    </location>
</feature>
<feature type="compositionally biased region" description="Polar residues" evidence="1">
    <location>
        <begin position="26"/>
        <end position="35"/>
    </location>
</feature>
<feature type="compositionally biased region" description="Low complexity" evidence="1">
    <location>
        <begin position="385"/>
        <end position="406"/>
    </location>
</feature>
<feature type="compositionally biased region" description="Polar residues" evidence="1">
    <location>
        <begin position="275"/>
        <end position="285"/>
    </location>
</feature>
<feature type="region of interest" description="Disordered" evidence="1">
    <location>
        <begin position="961"/>
        <end position="982"/>
    </location>
</feature>
<sequence length="1178" mass="129581">MQDEFVCRSLTLHGCESTSVCKKLVQSSAQTPSRTTDQDQDQRSRTEPRRIRAPRGDLSSLMNTLTSSNRLHSQEVPPTSTSCCRVQTAPPTGPFTTLLQRHNCVSYNSSSPRDKLHFYQHSSPSYDSFCSESDSNVSFCLEEKDSDKTAASSSQNFYQNPSLSNSLRSQMSLNLEASRSSLRSDSNASLNLDRTVSPASPSRSEKRLSVSSNSSSFSSSSRSFSLRKSKRPPAPPERNESLKRRPKPPRASLEKKKCEEQRRDQDQEQREVQRSAHSPHNQRLSSPGPAHFGDPWVPRIKRRQSGLNCGTTSTFEPKEEPQKTTVTQRRPPVVTPASPTPPCPPPCPPPAPPPGPSRVQTKSRPKSRSRSRSKSGQKPRPPERTTSLLSSFSSSSSLSSCASETSIKQQPAPPTPPPLPVPDRQLPVSANSSDVFNQRAFVYPNPVAQNAPKCLPDPPPLPASSCLIRNAASNSSLPAQNSAPSSQTPPPPPPPPLPPSVSLPPPPPLPDFNHKLPACHYQICTSPVKAAPTIQNSIVSRPSLPPPPPLPSRPALPPPPPLPPSPQSLPVPRPIRVAPQNLPPKPKRTINQSPLPSPSSKMSAHKMSAKASPSSPLVTTQALRNVKLRSVKSQEFTRTNSLPTMEATESENLNLELLRKKANSATSINDTPEDKREANEAGDGRLTEKETISGQDASNPPTKPVSEEPQMYLSAKEASDDDQNGENVNVRSDLNCVESNLQEEFDGKASDDSKSLVYIPNVTEENCEFKLNLSAKQASNEKIINRCKELLDGKASDDSKSLAFVPNVTEEHNTFETNLLIKQASYKKNINVSKELLDGKALDESNIGFELPKEKTAVVFDEETVTTEAAVKETNVKPEQSCDDEFSLDEIEKILRDLEACVEDSDAETVDQNGETDPEAAAEIVCDAREFEAAQTGRSLDDSERNNAQIKHVRQYKLQTTESYFRTQDQESPSTKSGVKERNQAYLDMYALLAESTTTRLNRDDGSLSHDGKNAQENRSKGRSKAKNSYYDVNESNVSEFSDKTTGLNDGEDGELKLNGPWVKIKSPDEVYEARRDTVLEPVSRKTDAESFRKSDENAIAVKPSLPKKPDLGILGLLNKTAKRADPVERTSPGKAQNASSIRIQTLREEKSLRLCTRSPTWQRKARRRRESLITFGL</sequence>
<feature type="compositionally biased region" description="Pro residues" evidence="1">
    <location>
        <begin position="543"/>
        <end position="573"/>
    </location>
</feature>
<keyword evidence="3" id="KW-1185">Reference proteome</keyword>
<dbReference type="Proteomes" id="UP001460270">
    <property type="component" value="Unassembled WGS sequence"/>
</dbReference>
<feature type="compositionally biased region" description="Low complexity" evidence="1">
    <location>
        <begin position="178"/>
        <end position="193"/>
    </location>
</feature>
<feature type="compositionally biased region" description="Pro residues" evidence="1">
    <location>
        <begin position="487"/>
        <end position="510"/>
    </location>
</feature>
<feature type="compositionally biased region" description="Pro residues" evidence="1">
    <location>
        <begin position="338"/>
        <end position="356"/>
    </location>
</feature>
<protein>
    <submittedName>
        <fullName evidence="2">Uncharacterized protein</fullName>
    </submittedName>
</protein>
<feature type="compositionally biased region" description="Polar residues" evidence="1">
    <location>
        <begin position="471"/>
        <end position="483"/>
    </location>
</feature>
<comment type="caution">
    <text evidence="2">The sequence shown here is derived from an EMBL/GenBank/DDBJ whole genome shotgun (WGS) entry which is preliminary data.</text>
</comment>
<feature type="compositionally biased region" description="Basic residues" evidence="1">
    <location>
        <begin position="361"/>
        <end position="377"/>
    </location>
</feature>
<evidence type="ECO:0000313" key="2">
    <source>
        <dbReference type="EMBL" id="KAK7880720.1"/>
    </source>
</evidence>
<reference evidence="3" key="1">
    <citation type="submission" date="2024-04" db="EMBL/GenBank/DDBJ databases">
        <title>Salinicola lusitanus LLJ914,a marine bacterium isolated from the Okinawa Trough.</title>
        <authorList>
            <person name="Li J."/>
        </authorList>
    </citation>
    <scope>NUCLEOTIDE SEQUENCE [LARGE SCALE GENOMIC DNA]</scope>
</reference>
<feature type="compositionally biased region" description="Polar residues" evidence="1">
    <location>
        <begin position="961"/>
        <end position="977"/>
    </location>
</feature>
<feature type="compositionally biased region" description="Basic and acidic residues" evidence="1">
    <location>
        <begin position="672"/>
        <end position="691"/>
    </location>
</feature>
<evidence type="ECO:0000256" key="1">
    <source>
        <dbReference type="SAM" id="MobiDB-lite"/>
    </source>
</evidence>
<feature type="region of interest" description="Disordered" evidence="1">
    <location>
        <begin position="535"/>
        <end position="709"/>
    </location>
</feature>
<feature type="compositionally biased region" description="Basic and acidic residues" evidence="1">
    <location>
        <begin position="1001"/>
        <end position="1020"/>
    </location>
</feature>
<feature type="compositionally biased region" description="Basic and acidic residues" evidence="1">
    <location>
        <begin position="36"/>
        <end position="49"/>
    </location>
</feature>
<gene>
    <name evidence="2" type="ORF">WMY93_032634</name>
</gene>
<accession>A0AAW0MRA3</accession>
<name>A0AAW0MRA3_9GOBI</name>
<feature type="region of interest" description="Disordered" evidence="1">
    <location>
        <begin position="1001"/>
        <end position="1029"/>
    </location>
</feature>
<dbReference type="EMBL" id="JBBPFD010000056">
    <property type="protein sequence ID" value="KAK7880720.1"/>
    <property type="molecule type" value="Genomic_DNA"/>
</dbReference>
<evidence type="ECO:0000313" key="3">
    <source>
        <dbReference type="Proteomes" id="UP001460270"/>
    </source>
</evidence>
<feature type="region of interest" description="Disordered" evidence="1">
    <location>
        <begin position="178"/>
        <end position="433"/>
    </location>
</feature>
<dbReference type="AlphaFoldDB" id="A0AAW0MRA3"/>
<proteinExistence type="predicted"/>
<feature type="compositionally biased region" description="Polar residues" evidence="1">
    <location>
        <begin position="631"/>
        <end position="643"/>
    </location>
</feature>
<organism evidence="2 3">
    <name type="scientific">Mugilogobius chulae</name>
    <name type="common">yellowstripe goby</name>
    <dbReference type="NCBI Taxonomy" id="88201"/>
    <lineage>
        <taxon>Eukaryota</taxon>
        <taxon>Metazoa</taxon>
        <taxon>Chordata</taxon>
        <taxon>Craniata</taxon>
        <taxon>Vertebrata</taxon>
        <taxon>Euteleostomi</taxon>
        <taxon>Actinopterygii</taxon>
        <taxon>Neopterygii</taxon>
        <taxon>Teleostei</taxon>
        <taxon>Neoteleostei</taxon>
        <taxon>Acanthomorphata</taxon>
        <taxon>Gobiaria</taxon>
        <taxon>Gobiiformes</taxon>
        <taxon>Gobioidei</taxon>
        <taxon>Gobiidae</taxon>
        <taxon>Gobionellinae</taxon>
        <taxon>Mugilogobius</taxon>
    </lineage>
</organism>
<feature type="region of interest" description="Disordered" evidence="1">
    <location>
        <begin position="447"/>
        <end position="515"/>
    </location>
</feature>
<feature type="compositionally biased region" description="Basic and acidic residues" evidence="1">
    <location>
        <begin position="252"/>
        <end position="274"/>
    </location>
</feature>
<feature type="compositionally biased region" description="Pro residues" evidence="1">
    <location>
        <begin position="411"/>
        <end position="421"/>
    </location>
</feature>